<keyword evidence="2 4" id="KW-0378">Hydrolase</keyword>
<dbReference type="Gene3D" id="3.20.20.80">
    <property type="entry name" value="Glycosidases"/>
    <property type="match status" value="1"/>
</dbReference>
<dbReference type="GO" id="GO:0000272">
    <property type="term" value="P:polysaccharide catabolic process"/>
    <property type="evidence" value="ECO:0007669"/>
    <property type="project" value="InterPro"/>
</dbReference>
<dbReference type="EMBL" id="KE656404">
    <property type="protein sequence ID" value="EQK97843.1"/>
    <property type="molecule type" value="Genomic_DNA"/>
</dbReference>
<dbReference type="eggNOG" id="ENOG502QVYM">
    <property type="taxonomic scope" value="Eukaryota"/>
</dbReference>
<feature type="domain" description="Glycoside hydrolase family 5" evidence="5">
    <location>
        <begin position="119"/>
        <end position="432"/>
    </location>
</feature>
<name>T5A5H4_OPHSC</name>
<evidence type="ECO:0000256" key="2">
    <source>
        <dbReference type="ARBA" id="ARBA00022801"/>
    </source>
</evidence>
<organism evidence="6 7">
    <name type="scientific">Ophiocordyceps sinensis (strain Co18 / CGMCC 3.14243)</name>
    <name type="common">Yarsagumba caterpillar fungus</name>
    <name type="synonym">Hirsutella sinensis</name>
    <dbReference type="NCBI Taxonomy" id="911162"/>
    <lineage>
        <taxon>Eukaryota</taxon>
        <taxon>Fungi</taxon>
        <taxon>Dikarya</taxon>
        <taxon>Ascomycota</taxon>
        <taxon>Pezizomycotina</taxon>
        <taxon>Sordariomycetes</taxon>
        <taxon>Hypocreomycetidae</taxon>
        <taxon>Hypocreales</taxon>
        <taxon>Ophiocordycipitaceae</taxon>
        <taxon>Ophiocordyceps</taxon>
    </lineage>
</organism>
<dbReference type="PANTHER" id="PTHR31263:SF0">
    <property type="entry name" value="CELLULASE FAMILY PROTEIN (AFU_ORTHOLOGUE AFUA_5G14560)"/>
    <property type="match status" value="1"/>
</dbReference>
<dbReference type="OrthoDB" id="442731at2759"/>
<dbReference type="Proteomes" id="UP000019374">
    <property type="component" value="Unassembled WGS sequence"/>
</dbReference>
<accession>T5A5H4</accession>
<keyword evidence="3 4" id="KW-0326">Glycosidase</keyword>
<dbReference type="InterPro" id="IPR017853">
    <property type="entry name" value="GH"/>
</dbReference>
<dbReference type="HOGENOM" id="CLU_039562_0_0_1"/>
<gene>
    <name evidence="6" type="ORF">OCS_06444</name>
</gene>
<comment type="similarity">
    <text evidence="1 4">Belongs to the glycosyl hydrolase 5 (cellulase A) family.</text>
</comment>
<evidence type="ECO:0000313" key="6">
    <source>
        <dbReference type="EMBL" id="EQK97843.1"/>
    </source>
</evidence>
<evidence type="ECO:0000256" key="4">
    <source>
        <dbReference type="RuleBase" id="RU361153"/>
    </source>
</evidence>
<dbReference type="AlphaFoldDB" id="T5A5H4"/>
<evidence type="ECO:0000256" key="1">
    <source>
        <dbReference type="ARBA" id="ARBA00005641"/>
    </source>
</evidence>
<evidence type="ECO:0000256" key="3">
    <source>
        <dbReference type="ARBA" id="ARBA00023295"/>
    </source>
</evidence>
<dbReference type="Pfam" id="PF00150">
    <property type="entry name" value="Cellulase"/>
    <property type="match status" value="1"/>
</dbReference>
<dbReference type="InterPro" id="IPR001547">
    <property type="entry name" value="Glyco_hydro_5"/>
</dbReference>
<proteinExistence type="inferred from homology"/>
<dbReference type="PANTHER" id="PTHR31263">
    <property type="entry name" value="CELLULASE FAMILY PROTEIN (AFU_ORTHOLOGUE AFUA_5G14560)"/>
    <property type="match status" value="1"/>
</dbReference>
<evidence type="ECO:0000313" key="7">
    <source>
        <dbReference type="Proteomes" id="UP000019374"/>
    </source>
</evidence>
<protein>
    <submittedName>
        <fullName evidence="6">Cellulase family protein</fullName>
    </submittedName>
</protein>
<evidence type="ECO:0000259" key="5">
    <source>
        <dbReference type="Pfam" id="PF00150"/>
    </source>
</evidence>
<sequence length="477" mass="52367">MSMGSSPRLSTQRARKRHVFVGAVLHLKKGFSAEKKGFSAEASATTAAVVAMKSAAITRLAALLCLSIDHAVAHTRADKPKVPLSASSRWILDAAGQRVKLRCINWAGHLEANIPEGLHKQSIEHTADWIASQGFNCVRLTYSTDMARHPDVRVEDSFRSAAKAAGVEEKALMRLYAAAVEKNPFLVNANVSSTVLDVFDRVQGALWDRGVMTVLDNHVSRAGWCCDLNDGNGWWKDARFYMAENSRFFDTGEWRAGLGAMAMWSRSRPGIVGLSLRNELRASFAQIPFAAETWLSYMPPAAQLVHDANPDALVVVGGINGGTDLTPLRLVPMMDLGTWGGKRVWEAHSYSFTMTTPNFGICPLAKAQYGGLYGFVLEQGRPHTGPLFLSEFGVGMTGGPRDGLSDKDGRYLTCLAEYMAGNDADWALWAIQGSYYVRGKTVDHNETWGALDYDWRDWRNPKFKAMLGSMVNVTQGP</sequence>
<dbReference type="GO" id="GO:0004553">
    <property type="term" value="F:hydrolase activity, hydrolyzing O-glycosyl compounds"/>
    <property type="evidence" value="ECO:0007669"/>
    <property type="project" value="InterPro"/>
</dbReference>
<reference evidence="6 7" key="1">
    <citation type="journal article" date="2013" name="Chin. Sci. Bull.">
        <title>Genome survey uncovers the secrets of sex and lifestyle in caterpillar fungus.</title>
        <authorList>
            <person name="Hu X."/>
            <person name="Zhang Y."/>
            <person name="Xiao G."/>
            <person name="Zheng P."/>
            <person name="Xia Y."/>
            <person name="Zhang X."/>
            <person name="St Leger R.J."/>
            <person name="Liu X."/>
            <person name="Wang C."/>
        </authorList>
    </citation>
    <scope>NUCLEOTIDE SEQUENCE [LARGE SCALE GENOMIC DNA]</scope>
    <source>
        <strain evidence="7">Co18 / CGMCC 3.14243</strain>
        <tissue evidence="6">Fruit-body</tissue>
    </source>
</reference>
<dbReference type="SUPFAM" id="SSF51445">
    <property type="entry name" value="(Trans)glycosidases"/>
    <property type="match status" value="1"/>
</dbReference>